<keyword evidence="3" id="KW-1185">Reference proteome</keyword>
<keyword evidence="1" id="KW-0732">Signal</keyword>
<dbReference type="Gene3D" id="3.10.10.10">
    <property type="entry name" value="HIV Type 1 Reverse Transcriptase, subunit A, domain 1"/>
    <property type="match status" value="1"/>
</dbReference>
<dbReference type="EMBL" id="JAIVGD010000023">
    <property type="protein sequence ID" value="KAH0743187.1"/>
    <property type="molecule type" value="Genomic_DNA"/>
</dbReference>
<dbReference type="InterPro" id="IPR032567">
    <property type="entry name" value="RTL1-rel"/>
</dbReference>
<dbReference type="SUPFAM" id="SSF56672">
    <property type="entry name" value="DNA/RNA polymerases"/>
    <property type="match status" value="1"/>
</dbReference>
<evidence type="ECO:0000313" key="3">
    <source>
        <dbReference type="Proteomes" id="UP000826656"/>
    </source>
</evidence>
<dbReference type="Proteomes" id="UP000826656">
    <property type="component" value="Unassembled WGS sequence"/>
</dbReference>
<organism evidence="2 3">
    <name type="scientific">Solanum tuberosum</name>
    <name type="common">Potato</name>
    <dbReference type="NCBI Taxonomy" id="4113"/>
    <lineage>
        <taxon>Eukaryota</taxon>
        <taxon>Viridiplantae</taxon>
        <taxon>Streptophyta</taxon>
        <taxon>Embryophyta</taxon>
        <taxon>Tracheophyta</taxon>
        <taxon>Spermatophyta</taxon>
        <taxon>Magnoliopsida</taxon>
        <taxon>eudicotyledons</taxon>
        <taxon>Gunneridae</taxon>
        <taxon>Pentapetalae</taxon>
        <taxon>asterids</taxon>
        <taxon>lamiids</taxon>
        <taxon>Solanales</taxon>
        <taxon>Solanaceae</taxon>
        <taxon>Solanoideae</taxon>
        <taxon>Solaneae</taxon>
        <taxon>Solanum</taxon>
    </lineage>
</organism>
<feature type="chain" id="PRO_5047127023" evidence="1">
    <location>
        <begin position="29"/>
        <end position="480"/>
    </location>
</feature>
<accession>A0ABQ7U8F2</accession>
<comment type="caution">
    <text evidence="2">The sequence shown here is derived from an EMBL/GenBank/DDBJ whole genome shotgun (WGS) entry which is preliminary data.</text>
</comment>
<reference evidence="2 3" key="1">
    <citation type="journal article" date="2021" name="bioRxiv">
        <title>Chromosome-scale and haplotype-resolved genome assembly of a tetraploid potato cultivar.</title>
        <authorList>
            <person name="Sun H."/>
            <person name="Jiao W.-B."/>
            <person name="Krause K."/>
            <person name="Campoy J.A."/>
            <person name="Goel M."/>
            <person name="Folz-Donahue K."/>
            <person name="Kukat C."/>
            <person name="Huettel B."/>
            <person name="Schneeberger K."/>
        </authorList>
    </citation>
    <scope>NUCLEOTIDE SEQUENCE [LARGE SCALE GENOMIC DNA]</scope>
    <source>
        <strain evidence="2">SolTubOtavaFocal</strain>
        <tissue evidence="2">Leaves</tissue>
    </source>
</reference>
<gene>
    <name evidence="2" type="ORF">KY290_031180</name>
</gene>
<dbReference type="InterPro" id="IPR043502">
    <property type="entry name" value="DNA/RNA_pol_sf"/>
</dbReference>
<dbReference type="PANTHER" id="PTHR15503">
    <property type="entry name" value="LDOC1 RELATED"/>
    <property type="match status" value="1"/>
</dbReference>
<protein>
    <submittedName>
        <fullName evidence="2">Uncharacterized protein</fullName>
    </submittedName>
</protein>
<feature type="signal peptide" evidence="1">
    <location>
        <begin position="1"/>
        <end position="28"/>
    </location>
</feature>
<name>A0ABQ7U8F2_SOLTU</name>
<evidence type="ECO:0000313" key="2">
    <source>
        <dbReference type="EMBL" id="KAH0743187.1"/>
    </source>
</evidence>
<sequence length="480" mass="54628">MLFKLAGIRKNLVMWSLTLRVFNLDVYALLDPGATLSFVTPYIAVNFDVSLETLSEPFSVSTPVGDPGIARREWIGYIPVMPQSIVELGLNMISKGYLYHLVWVKDSSSETLTFESVPLVNEFPEVFREDLPRVPPEREIDFGIDLLPNTQPISIPPYRMAPVELKGLKEQLKDLLDKVFIRPSSLPWGTPVLFVKNKDGSLRIFIDYRPQIRLSSALRVRDSNIPKTTFRTRLTQKKVKFQWSDDYEKSFAELKVRLTTAPIVTLPEGLDDYLKVHEKNYPTHDLKLAVVVFALKIWKHYLWLQFLKDYDMSVYYHPGKANVVADALSTLSMGSVAHVEEEKKELAKDVNRLARLGVRLMSISNGGVTVKNGLESSLVAEVKEKQDSDPILLQLKGAVHQQRVEVFSQGGDGVFCYQGRLCVPKVDFVPKCPICQQVKVEHQKPRGMTQEINIPTWKWEVINMDFITGLPRACRQHDSI</sequence>
<proteinExistence type="predicted"/>
<evidence type="ECO:0000256" key="1">
    <source>
        <dbReference type="SAM" id="SignalP"/>
    </source>
</evidence>
<dbReference type="PANTHER" id="PTHR15503:SF45">
    <property type="entry name" value="RNA-DIRECTED DNA POLYMERASE HOMOLOG"/>
    <property type="match status" value="1"/>
</dbReference>